<sequence>MNLKPRIIEIDEERCNGCGNCVADCAEGAIAIIDGKARVISDSFCDGLGACIGRCPTDALRIIQREAPPFDEAAALAQLATLKTDERKNGVAPSPHAAPSLHALTPQLGASPLRGTCPGTRPGSGPGWTPGAAPWPVKLRLVAPDAPFLHGADLLIAADCAAPVTPQFQELLGSKALLICCPKFEDTAATVDKLTAIFRQADLRSCTVLRMEVPCCGGLVRAVRTAHQASGTACRLEERVLSRGGVDMTA</sequence>
<comment type="caution">
    <text evidence="2">The sequence shown here is derived from an EMBL/GenBank/DDBJ whole genome shotgun (WGS) entry which is preliminary data.</text>
</comment>
<dbReference type="Gene3D" id="3.30.70.20">
    <property type="match status" value="1"/>
</dbReference>
<reference evidence="3" key="1">
    <citation type="submission" date="2016-11" db="EMBL/GenBank/DDBJ databases">
        <authorList>
            <person name="Jaros S."/>
            <person name="Januszkiewicz K."/>
            <person name="Wedrychowicz H."/>
        </authorList>
    </citation>
    <scope>NUCLEOTIDE SEQUENCE [LARGE SCALE GENOMIC DNA]</scope>
    <source>
        <strain evidence="3">DSM 7057</strain>
    </source>
</reference>
<dbReference type="SUPFAM" id="SSF54862">
    <property type="entry name" value="4Fe-4S ferredoxins"/>
    <property type="match status" value="1"/>
</dbReference>
<dbReference type="AlphaFoldDB" id="A0AA94HVG0"/>
<feature type="domain" description="4Fe-4S ferredoxin-type" evidence="1">
    <location>
        <begin position="36"/>
        <end position="65"/>
    </location>
</feature>
<dbReference type="RefSeq" id="WP_072312568.1">
    <property type="nucleotide sequence ID" value="NZ_FPIW01000096.1"/>
</dbReference>
<organism evidence="2 3">
    <name type="scientific">Desulfovibrio desulfuricans</name>
    <dbReference type="NCBI Taxonomy" id="876"/>
    <lineage>
        <taxon>Bacteria</taxon>
        <taxon>Pseudomonadati</taxon>
        <taxon>Thermodesulfobacteriota</taxon>
        <taxon>Desulfovibrionia</taxon>
        <taxon>Desulfovibrionales</taxon>
        <taxon>Desulfovibrionaceae</taxon>
        <taxon>Desulfovibrio</taxon>
    </lineage>
</organism>
<accession>A0AA94HVG0</accession>
<evidence type="ECO:0000259" key="1">
    <source>
        <dbReference type="PROSITE" id="PS51379"/>
    </source>
</evidence>
<dbReference type="Pfam" id="PF13237">
    <property type="entry name" value="Fer4_10"/>
    <property type="match status" value="1"/>
</dbReference>
<proteinExistence type="predicted"/>
<dbReference type="PANTHER" id="PTHR42895">
    <property type="entry name" value="IRON-SULFUR CLUSTER-BINDING PROTEIN-RELATED"/>
    <property type="match status" value="1"/>
</dbReference>
<dbReference type="PROSITE" id="PS51379">
    <property type="entry name" value="4FE4S_FER_2"/>
    <property type="match status" value="2"/>
</dbReference>
<evidence type="ECO:0000313" key="3">
    <source>
        <dbReference type="Proteomes" id="UP000182680"/>
    </source>
</evidence>
<dbReference type="Proteomes" id="UP000182680">
    <property type="component" value="Unassembled WGS sequence"/>
</dbReference>
<name>A0AA94HVG0_DESDE</name>
<feature type="domain" description="4Fe-4S ferredoxin-type" evidence="1">
    <location>
        <begin position="6"/>
        <end position="35"/>
    </location>
</feature>
<dbReference type="EMBL" id="FPIW01000096">
    <property type="protein sequence ID" value="SFW73873.1"/>
    <property type="molecule type" value="Genomic_DNA"/>
</dbReference>
<dbReference type="InterPro" id="IPR017896">
    <property type="entry name" value="4Fe4S_Fe-S-bd"/>
</dbReference>
<evidence type="ECO:0000313" key="2">
    <source>
        <dbReference type="EMBL" id="SFW73873.1"/>
    </source>
</evidence>
<dbReference type="PANTHER" id="PTHR42895:SF1">
    <property type="entry name" value="IRON-SULFUR CLUSTER PROTEIN"/>
    <property type="match status" value="1"/>
</dbReference>
<dbReference type="InterPro" id="IPR052911">
    <property type="entry name" value="Corrinoid_activation_enz"/>
</dbReference>
<protein>
    <submittedName>
        <fullName evidence="2">4Fe-4S binding domain-containing protein</fullName>
    </submittedName>
</protein>
<gene>
    <name evidence="2" type="ORF">SAMN02910291_02836</name>
</gene>